<dbReference type="SMR" id="A0A445LD10"/>
<proteinExistence type="predicted"/>
<keyword evidence="4" id="KW-1185">Reference proteome</keyword>
<dbReference type="CDD" id="cd17546">
    <property type="entry name" value="REC_hyHK_CKI1_RcsC-like"/>
    <property type="match status" value="1"/>
</dbReference>
<name>A0A445LD10_GLYSO</name>
<feature type="modified residue" description="4-aspartylphosphate" evidence="1">
    <location>
        <position position="61"/>
    </location>
</feature>
<dbReference type="Proteomes" id="UP000289340">
    <property type="component" value="Chromosome 3"/>
</dbReference>
<gene>
    <name evidence="3" type="ORF">D0Y65_007412</name>
</gene>
<dbReference type="SUPFAM" id="SSF52172">
    <property type="entry name" value="CheY-like"/>
    <property type="match status" value="1"/>
</dbReference>
<dbReference type="PANTHER" id="PTHR43228:SF12">
    <property type="entry name" value="TWO-COMPONENT RESPONSE REGULATOR 24"/>
    <property type="match status" value="1"/>
</dbReference>
<dbReference type="PROSITE" id="PS50110">
    <property type="entry name" value="RESPONSE_REGULATORY"/>
    <property type="match status" value="1"/>
</dbReference>
<protein>
    <submittedName>
        <fullName evidence="3">Two-component response regulator 24</fullName>
    </submittedName>
</protein>
<dbReference type="GO" id="GO:0000160">
    <property type="term" value="P:phosphorelay signal transduction system"/>
    <property type="evidence" value="ECO:0007669"/>
    <property type="project" value="InterPro"/>
</dbReference>
<dbReference type="Gene3D" id="3.40.50.2300">
    <property type="match status" value="1"/>
</dbReference>
<reference evidence="3 4" key="1">
    <citation type="submission" date="2018-09" db="EMBL/GenBank/DDBJ databases">
        <title>A high-quality reference genome of wild soybean provides a powerful tool to mine soybean genomes.</title>
        <authorList>
            <person name="Xie M."/>
            <person name="Chung C.Y.L."/>
            <person name="Li M.-W."/>
            <person name="Wong F.-L."/>
            <person name="Chan T.-F."/>
            <person name="Lam H.-M."/>
        </authorList>
    </citation>
    <scope>NUCLEOTIDE SEQUENCE [LARGE SCALE GENOMIC DNA]</scope>
    <source>
        <strain evidence="4">cv. W05</strain>
        <tissue evidence="3">Hypocotyl of etiolated seedlings</tissue>
    </source>
</reference>
<dbReference type="InterPro" id="IPR052048">
    <property type="entry name" value="ST_Response_Regulator"/>
</dbReference>
<dbReference type="Gramene" id="XM_028368017.1">
    <property type="protein sequence ID" value="XP_028223818.1"/>
    <property type="gene ID" value="LOC114405535"/>
</dbReference>
<organism evidence="3 4">
    <name type="scientific">Glycine soja</name>
    <name type="common">Wild soybean</name>
    <dbReference type="NCBI Taxonomy" id="3848"/>
    <lineage>
        <taxon>Eukaryota</taxon>
        <taxon>Viridiplantae</taxon>
        <taxon>Streptophyta</taxon>
        <taxon>Embryophyta</taxon>
        <taxon>Tracheophyta</taxon>
        <taxon>Spermatophyta</taxon>
        <taxon>Magnoliopsida</taxon>
        <taxon>eudicotyledons</taxon>
        <taxon>Gunneridae</taxon>
        <taxon>Pentapetalae</taxon>
        <taxon>rosids</taxon>
        <taxon>fabids</taxon>
        <taxon>Fabales</taxon>
        <taxon>Fabaceae</taxon>
        <taxon>Papilionoideae</taxon>
        <taxon>50 kb inversion clade</taxon>
        <taxon>NPAAA clade</taxon>
        <taxon>indigoferoid/millettioid clade</taxon>
        <taxon>Phaseoleae</taxon>
        <taxon>Glycine</taxon>
        <taxon>Glycine subgen. Soja</taxon>
    </lineage>
</organism>
<evidence type="ECO:0000259" key="2">
    <source>
        <dbReference type="PROSITE" id="PS50110"/>
    </source>
</evidence>
<dbReference type="AlphaFoldDB" id="A0A445LD10"/>
<keyword evidence="1" id="KW-0597">Phosphoprotein</keyword>
<evidence type="ECO:0000313" key="3">
    <source>
        <dbReference type="EMBL" id="RZC21105.1"/>
    </source>
</evidence>
<feature type="domain" description="Response regulatory" evidence="2">
    <location>
        <begin position="11"/>
        <end position="126"/>
    </location>
</feature>
<dbReference type="InterPro" id="IPR001789">
    <property type="entry name" value="Sig_transdc_resp-reg_receiver"/>
</dbReference>
<dbReference type="InterPro" id="IPR011006">
    <property type="entry name" value="CheY-like_superfamily"/>
</dbReference>
<dbReference type="EMBL" id="QZWG01000003">
    <property type="protein sequence ID" value="RZC21105.1"/>
    <property type="molecule type" value="Genomic_DNA"/>
</dbReference>
<sequence>MAHQNLGTKLTALVVDDNKINRKIHQKLLESVGMKNQGVENGQEAVDIHCHGQRFDLILMDMDMPIMNGIEATKELRSMGIGSMIVGVSSRCTEAEIRKFMEAGLNDYHEKPLNNSKLSSLLDKINPSFTRN</sequence>
<evidence type="ECO:0000256" key="1">
    <source>
        <dbReference type="PROSITE-ProRule" id="PRU00169"/>
    </source>
</evidence>
<dbReference type="PANTHER" id="PTHR43228">
    <property type="entry name" value="TWO-COMPONENT RESPONSE REGULATOR"/>
    <property type="match status" value="1"/>
</dbReference>
<comment type="caution">
    <text evidence="3">The sequence shown here is derived from an EMBL/GenBank/DDBJ whole genome shotgun (WGS) entry which is preliminary data.</text>
</comment>
<dbReference type="SMART" id="SM00448">
    <property type="entry name" value="REC"/>
    <property type="match status" value="1"/>
</dbReference>
<dbReference type="Pfam" id="PF00072">
    <property type="entry name" value="Response_reg"/>
    <property type="match status" value="1"/>
</dbReference>
<accession>A0A445LD10</accession>
<evidence type="ECO:0000313" key="4">
    <source>
        <dbReference type="Proteomes" id="UP000289340"/>
    </source>
</evidence>